<gene>
    <name evidence="1" type="ORF">B1B_05373</name>
</gene>
<feature type="non-terminal residue" evidence="1">
    <location>
        <position position="1"/>
    </location>
</feature>
<evidence type="ECO:0000313" key="1">
    <source>
        <dbReference type="EMBL" id="EQD69398.1"/>
    </source>
</evidence>
<sequence>ESTVDIIKAHARNVKRWRKGDMRLRWAAAGMLAAEGQYRRVKGYTQLPHLAAALSTAITNKNTLAEAS</sequence>
<dbReference type="AlphaFoldDB" id="T1BLM0"/>
<dbReference type="EMBL" id="AUZY01003397">
    <property type="protein sequence ID" value="EQD69398.1"/>
    <property type="molecule type" value="Genomic_DNA"/>
</dbReference>
<proteinExistence type="predicted"/>
<organism evidence="1">
    <name type="scientific">mine drainage metagenome</name>
    <dbReference type="NCBI Taxonomy" id="410659"/>
    <lineage>
        <taxon>unclassified sequences</taxon>
        <taxon>metagenomes</taxon>
        <taxon>ecological metagenomes</taxon>
    </lineage>
</organism>
<accession>T1BLM0</accession>
<comment type="caution">
    <text evidence="1">The sequence shown here is derived from an EMBL/GenBank/DDBJ whole genome shotgun (WGS) entry which is preliminary data.</text>
</comment>
<reference evidence="1" key="1">
    <citation type="submission" date="2013-08" db="EMBL/GenBank/DDBJ databases">
        <authorList>
            <person name="Mendez C."/>
            <person name="Richter M."/>
            <person name="Ferrer M."/>
            <person name="Sanchez J."/>
        </authorList>
    </citation>
    <scope>NUCLEOTIDE SEQUENCE</scope>
</reference>
<name>T1BLM0_9ZZZZ</name>
<reference evidence="1" key="2">
    <citation type="journal article" date="2014" name="ISME J.">
        <title>Microbial stratification in low pH oxic and suboxic macroscopic growths along an acid mine drainage.</title>
        <authorList>
            <person name="Mendez-Garcia C."/>
            <person name="Mesa V."/>
            <person name="Sprenger R.R."/>
            <person name="Richter M."/>
            <person name="Diez M.S."/>
            <person name="Solano J."/>
            <person name="Bargiela R."/>
            <person name="Golyshina O.V."/>
            <person name="Manteca A."/>
            <person name="Ramos J.L."/>
            <person name="Gallego J.R."/>
            <person name="Llorente I."/>
            <person name="Martins Dos Santos V.A."/>
            <person name="Jensen O.N."/>
            <person name="Pelaez A.I."/>
            <person name="Sanchez J."/>
            <person name="Ferrer M."/>
        </authorList>
    </citation>
    <scope>NUCLEOTIDE SEQUENCE</scope>
</reference>
<protein>
    <submittedName>
        <fullName evidence="1">Transposase, mutator type</fullName>
    </submittedName>
</protein>